<protein>
    <submittedName>
        <fullName evidence="1">Uncharacterized protein</fullName>
    </submittedName>
</protein>
<organism evidence="1 2">
    <name type="scientific">Purpureocillium lilacinum</name>
    <name type="common">Paecilomyces lilacinus</name>
    <dbReference type="NCBI Taxonomy" id="33203"/>
    <lineage>
        <taxon>Eukaryota</taxon>
        <taxon>Fungi</taxon>
        <taxon>Dikarya</taxon>
        <taxon>Ascomycota</taxon>
        <taxon>Pezizomycotina</taxon>
        <taxon>Sordariomycetes</taxon>
        <taxon>Hypocreomycetidae</taxon>
        <taxon>Hypocreales</taxon>
        <taxon>Ophiocordycipitaceae</taxon>
        <taxon>Purpureocillium</taxon>
    </lineage>
</organism>
<proteinExistence type="predicted"/>
<evidence type="ECO:0000313" key="2">
    <source>
        <dbReference type="Proteomes" id="UP001638806"/>
    </source>
</evidence>
<dbReference type="EMBL" id="JBGNUJ010000004">
    <property type="protein sequence ID" value="KAL3959726.1"/>
    <property type="molecule type" value="Genomic_DNA"/>
</dbReference>
<gene>
    <name evidence="1" type="ORF">ACCO45_004843</name>
</gene>
<evidence type="ECO:0000313" key="1">
    <source>
        <dbReference type="EMBL" id="KAL3959726.1"/>
    </source>
</evidence>
<keyword evidence="2" id="KW-1185">Reference proteome</keyword>
<reference evidence="1" key="1">
    <citation type="submission" date="2024-12" db="EMBL/GenBank/DDBJ databases">
        <title>Comparative genomics and development of molecular markers within Purpureocillium lilacinum and among Purpureocillium species.</title>
        <authorList>
            <person name="Yeh Z.-Y."/>
            <person name="Ni N.-T."/>
            <person name="Lo P.-H."/>
            <person name="Mushyakhwo K."/>
            <person name="Lin C.-F."/>
            <person name="Nai Y.-S."/>
        </authorList>
    </citation>
    <scope>NUCLEOTIDE SEQUENCE</scope>
    <source>
        <strain evidence="1">NCHU-NPUST-175</strain>
    </source>
</reference>
<comment type="caution">
    <text evidence="1">The sequence shown here is derived from an EMBL/GenBank/DDBJ whole genome shotgun (WGS) entry which is preliminary data.</text>
</comment>
<name>A0ACC4DWE9_PURLI</name>
<sequence length="471" mass="51296">MQPQPGLPPARFHEWYNNEHGPTRLRIPQIFTNGLRYRSSSASASSGGDDGQPGFMAVYDVTDMALLATPTYTSLRANRSPREAQTIAQVDVRRRFFDLLHTRASPLFAPLESLTDEEADGIVTVAVEVRLRGRARGRGGWFVEEHAGLLSKVPGWLRSRLFKTSALEDGEDAGGAVYFALHDYAKENASMDTPWRTEVFDKYVASKGRHTWSLFYIFGPAPRELESLSSLPDEAGFTDPDGNTSTVPGSDPVLNSYITTPDGLTLPYPPTPATLEALSSDLAHLLDALRVPTLHALVGVSMGGATALNFALTHPRRLDRLVACDFNAVSSPANTQAWKDRVAVAESDGGSGIKTLAEQTVARWFHPESMRKADLVEWMTDMVAENDVDGFKHSCTALWDYDMKPQMPSCGVPSLLVVGEGDAKGALVKAMDGFKGSLGAEGEELKIVPNAGHLPMCEEPDAFWGAIKDFL</sequence>
<dbReference type="Proteomes" id="UP001638806">
    <property type="component" value="Unassembled WGS sequence"/>
</dbReference>
<accession>A0ACC4DWE9</accession>